<protein>
    <submittedName>
        <fullName evidence="1">Uncharacterized protein</fullName>
    </submittedName>
</protein>
<sequence length="76" mass="8393">MTADIFTKMVEKWPSTVVATSEIARFTGGTLNGKTLANMRSKGEPVPESYRIANKRVYSAESLASWLRARTEGRAV</sequence>
<dbReference type="AlphaFoldDB" id="A0A0B5FW32"/>
<gene>
    <name evidence="1" type="ORF">GSUB_16300</name>
</gene>
<dbReference type="Proteomes" id="UP000035036">
    <property type="component" value="Chromosome"/>
</dbReference>
<name>A0A0B5FW32_9BACT</name>
<keyword evidence="2" id="KW-1185">Reference proteome</keyword>
<dbReference type="KEGG" id="gsb:GSUB_16300"/>
<evidence type="ECO:0000313" key="1">
    <source>
        <dbReference type="EMBL" id="AJF07801.1"/>
    </source>
</evidence>
<dbReference type="RefSeq" id="WP_040201786.1">
    <property type="nucleotide sequence ID" value="NZ_CP010311.1"/>
</dbReference>
<accession>A0A0B5FW32</accession>
<evidence type="ECO:0000313" key="2">
    <source>
        <dbReference type="Proteomes" id="UP000035036"/>
    </source>
</evidence>
<proteinExistence type="predicted"/>
<dbReference type="EMBL" id="CP010311">
    <property type="protein sequence ID" value="AJF07801.1"/>
    <property type="molecule type" value="Genomic_DNA"/>
</dbReference>
<organism evidence="1 2">
    <name type="scientific">Geoalkalibacter subterraneus</name>
    <dbReference type="NCBI Taxonomy" id="483547"/>
    <lineage>
        <taxon>Bacteria</taxon>
        <taxon>Pseudomonadati</taxon>
        <taxon>Thermodesulfobacteriota</taxon>
        <taxon>Desulfuromonadia</taxon>
        <taxon>Desulfuromonadales</taxon>
        <taxon>Geoalkalibacteraceae</taxon>
        <taxon>Geoalkalibacter</taxon>
    </lineage>
</organism>
<dbReference type="STRING" id="483547.GSUB_16300"/>
<dbReference type="HOGENOM" id="CLU_2649319_0_0_7"/>
<reference evidence="1 2" key="1">
    <citation type="journal article" date="2015" name="Genome Announc.">
        <title>Genomes of Geoalkalibacter ferrihydriticus Z-0531T and Geoalkalibacter subterraneus Red1T, Two Haloalkaliphilic Metal-Reducing Deltaproteobacteria.</title>
        <authorList>
            <person name="Badalamenti J.P."/>
            <person name="Krajmalnik-Brown R."/>
            <person name="Torres C.I."/>
            <person name="Bond D.R."/>
        </authorList>
    </citation>
    <scope>NUCLEOTIDE SEQUENCE [LARGE SCALE GENOMIC DNA]</scope>
    <source>
        <strain evidence="1 2">Red1</strain>
    </source>
</reference>
<dbReference type="OrthoDB" id="5422881at2"/>